<keyword evidence="2" id="KW-1185">Reference proteome</keyword>
<evidence type="ECO:0000313" key="3">
    <source>
        <dbReference type="RefSeq" id="XP_005113225.2"/>
    </source>
</evidence>
<keyword evidence="1" id="KW-0472">Membrane</keyword>
<name>A0ABM0KAY6_APLCA</name>
<dbReference type="Proteomes" id="UP000694888">
    <property type="component" value="Unplaced"/>
</dbReference>
<dbReference type="SUPFAM" id="SSF111418">
    <property type="entry name" value="Hormone receptor domain"/>
    <property type="match status" value="1"/>
</dbReference>
<evidence type="ECO:0000313" key="2">
    <source>
        <dbReference type="Proteomes" id="UP000694888"/>
    </source>
</evidence>
<organism evidence="2 3">
    <name type="scientific">Aplysia californica</name>
    <name type="common">California sea hare</name>
    <dbReference type="NCBI Taxonomy" id="6500"/>
    <lineage>
        <taxon>Eukaryota</taxon>
        <taxon>Metazoa</taxon>
        <taxon>Spiralia</taxon>
        <taxon>Lophotrochozoa</taxon>
        <taxon>Mollusca</taxon>
        <taxon>Gastropoda</taxon>
        <taxon>Heterobranchia</taxon>
        <taxon>Euthyneura</taxon>
        <taxon>Tectipleura</taxon>
        <taxon>Aplysiida</taxon>
        <taxon>Aplysioidea</taxon>
        <taxon>Aplysiidae</taxon>
        <taxon>Aplysia</taxon>
    </lineage>
</organism>
<sequence>MNKECYFIAISELGYKTCTENGTWYLSPDSGHEWTDYTQCSNIQEYKELHHAIVASNSITVLLALPACIIFLYFRQLRQQQRIRLHVSLLVSAVLVSMCKLIWELTLTRDRLDTQREDKGEDSLLERNPVGN</sequence>
<dbReference type="PANTHER" id="PTHR45620:SF42">
    <property type="entry name" value="G-PROTEIN COUPLED RECEPTOR SEB-2"/>
    <property type="match status" value="1"/>
</dbReference>
<dbReference type="RefSeq" id="XP_005113225.2">
    <property type="nucleotide sequence ID" value="XM_005113168.3"/>
</dbReference>
<accession>A0ABM0KAY6</accession>
<protein>
    <submittedName>
        <fullName evidence="3">Calcitonin gene-related peptide type 1 receptor-like</fullName>
    </submittedName>
</protein>
<keyword evidence="1" id="KW-1133">Transmembrane helix</keyword>
<keyword evidence="1" id="KW-0812">Transmembrane</keyword>
<feature type="transmembrane region" description="Helical" evidence="1">
    <location>
        <begin position="52"/>
        <end position="73"/>
    </location>
</feature>
<reference evidence="3" key="1">
    <citation type="submission" date="2025-08" db="UniProtKB">
        <authorList>
            <consortium name="RefSeq"/>
        </authorList>
    </citation>
    <scope>IDENTIFICATION</scope>
</reference>
<dbReference type="InterPro" id="IPR050332">
    <property type="entry name" value="GPCR_2"/>
</dbReference>
<dbReference type="Gene3D" id="1.20.1070.10">
    <property type="entry name" value="Rhodopsin 7-helix transmembrane proteins"/>
    <property type="match status" value="1"/>
</dbReference>
<evidence type="ECO:0000256" key="1">
    <source>
        <dbReference type="SAM" id="Phobius"/>
    </source>
</evidence>
<dbReference type="PANTHER" id="PTHR45620">
    <property type="entry name" value="PDF RECEPTOR-LIKE PROTEIN-RELATED"/>
    <property type="match status" value="1"/>
</dbReference>
<dbReference type="GeneID" id="101846556"/>
<gene>
    <name evidence="3" type="primary">LOC101846556</name>
</gene>
<dbReference type="InterPro" id="IPR036445">
    <property type="entry name" value="GPCR_2_extracell_dom_sf"/>
</dbReference>
<proteinExistence type="predicted"/>
<dbReference type="Gene3D" id="4.10.1240.10">
    <property type="entry name" value="GPCR, family 2, extracellular hormone receptor domain"/>
    <property type="match status" value="1"/>
</dbReference>